<protein>
    <submittedName>
        <fullName evidence="1">Putative motility protein</fullName>
    </submittedName>
</protein>
<name>A0A1M7EL94_9GAMM</name>
<sequence length="69" mass="7498">MDVSISNMVSQSLYMNQAQTAQQAQMHIFRESLDNQQQQVTALLESATTGGQMDLATEGSVGTQVNTYA</sequence>
<dbReference type="EMBL" id="LT670847">
    <property type="protein sequence ID" value="SHL92562.1"/>
    <property type="molecule type" value="Genomic_DNA"/>
</dbReference>
<gene>
    <name evidence="1" type="ORF">SAMN05878437_0296</name>
</gene>
<evidence type="ECO:0000313" key="2">
    <source>
        <dbReference type="Proteomes" id="UP000190911"/>
    </source>
</evidence>
<dbReference type="Pfam" id="PF14070">
    <property type="entry name" value="YjfB_motility"/>
    <property type="match status" value="1"/>
</dbReference>
<keyword evidence="2" id="KW-1185">Reference proteome</keyword>
<dbReference type="RefSeq" id="WP_079550679.1">
    <property type="nucleotide sequence ID" value="NZ_LT670847.1"/>
</dbReference>
<proteinExistence type="predicted"/>
<accession>A0A1M7EL94</accession>
<dbReference type="InterPro" id="IPR025906">
    <property type="entry name" value="YjfB_motility"/>
</dbReference>
<dbReference type="OrthoDB" id="6173739at2"/>
<reference evidence="1 2" key="1">
    <citation type="submission" date="2016-11" db="EMBL/GenBank/DDBJ databases">
        <authorList>
            <person name="Jaros S."/>
            <person name="Januszkiewicz K."/>
            <person name="Wedrychowicz H."/>
        </authorList>
    </citation>
    <scope>NUCLEOTIDE SEQUENCE [LARGE SCALE GENOMIC DNA]</scope>
    <source>
        <strain evidence="1 2">ACAM 12</strain>
    </source>
</reference>
<organism evidence="1 2">
    <name type="scientific">Vreelandella subglaciescola</name>
    <dbReference type="NCBI Taxonomy" id="29571"/>
    <lineage>
        <taxon>Bacteria</taxon>
        <taxon>Pseudomonadati</taxon>
        <taxon>Pseudomonadota</taxon>
        <taxon>Gammaproteobacteria</taxon>
        <taxon>Oceanospirillales</taxon>
        <taxon>Halomonadaceae</taxon>
        <taxon>Vreelandella</taxon>
    </lineage>
</organism>
<dbReference type="AlphaFoldDB" id="A0A1M7EL94"/>
<evidence type="ECO:0000313" key="1">
    <source>
        <dbReference type="EMBL" id="SHL92562.1"/>
    </source>
</evidence>
<dbReference type="STRING" id="29571.SAMN05878437_0296"/>
<dbReference type="Proteomes" id="UP000190911">
    <property type="component" value="Chromosome I"/>
</dbReference>
<dbReference type="InParanoid" id="A0A1M7EL94"/>